<sequence length="403" mass="45914">MAEISVGDIPRGSGAATQTSKLEKVYHKICEKAFKFCQDYSRTMEFRRLCEMLRNHLRNMQSATLKGQKIPWEWTSDIVELHLQTRFSQLEVAVNLELWNEGFRTVEDIHAITVAGRKTPKPKLMAVFYEKLTRIFWVAGNHLFHAFSWFRYFSLTLECRKDLKHDERSLMASYVLLSALTIPMLKDSGDVAAQAADDELVIERNQQMAALLDFQTHPSRGALLDDLAAKRVTADVFPELACLHELLDVKFHPLGLVKSVAPVLAFVKQHPLLAMYSLPLQRIVVLRVVKQLSRVYSVLKLDFLLQLLKPLEGHQRRSRGEDSCGRSRSPRAAADQSITPLAAFASREPPAARSSRARSRSSAPISALSTFHWLWWTPSKRKQAEQHSWNRSARKPSRSTPLC</sequence>
<proteinExistence type="predicted"/>
<dbReference type="Proteomes" id="UP001497444">
    <property type="component" value="Unassembled WGS sequence"/>
</dbReference>
<keyword evidence="2" id="KW-1185">Reference proteome</keyword>
<evidence type="ECO:0000313" key="2">
    <source>
        <dbReference type="Proteomes" id="UP001497444"/>
    </source>
</evidence>
<protein>
    <submittedName>
        <fullName evidence="1">Uncharacterized protein</fullName>
    </submittedName>
</protein>
<gene>
    <name evidence="1" type="ORF">CSSPJE1EN1_LOCUS29376</name>
</gene>
<dbReference type="PANTHER" id="PTHR14005:SF0">
    <property type="entry name" value="EUKARYOTIC TRANSLATION INITIATION FACTOR 3 SUBUNIT A"/>
    <property type="match status" value="1"/>
</dbReference>
<evidence type="ECO:0000313" key="1">
    <source>
        <dbReference type="EMBL" id="CAK9253998.1"/>
    </source>
</evidence>
<organism evidence="1 2">
    <name type="scientific">Sphagnum jensenii</name>
    <dbReference type="NCBI Taxonomy" id="128206"/>
    <lineage>
        <taxon>Eukaryota</taxon>
        <taxon>Viridiplantae</taxon>
        <taxon>Streptophyta</taxon>
        <taxon>Embryophyta</taxon>
        <taxon>Bryophyta</taxon>
        <taxon>Sphagnophytina</taxon>
        <taxon>Sphagnopsida</taxon>
        <taxon>Sphagnales</taxon>
        <taxon>Sphagnaceae</taxon>
        <taxon>Sphagnum</taxon>
    </lineage>
</organism>
<dbReference type="EMBL" id="CAXAQS010000961">
    <property type="protein sequence ID" value="CAK9253998.1"/>
    <property type="molecule type" value="Genomic_DNA"/>
</dbReference>
<name>A0ABP0VHV7_9BRYO</name>
<dbReference type="Pfam" id="PF22591">
    <property type="entry name" value="eIF3a_PCI_TPR-like"/>
    <property type="match status" value="1"/>
</dbReference>
<dbReference type="InterPro" id="IPR054711">
    <property type="entry name" value="eIF3a_PCI_TPR-like"/>
</dbReference>
<dbReference type="Gene3D" id="1.25.40.860">
    <property type="match status" value="2"/>
</dbReference>
<accession>A0ABP0VHV7</accession>
<dbReference type="Gene3D" id="4.10.860.10">
    <property type="entry name" value="UVR domain"/>
    <property type="match status" value="1"/>
</dbReference>
<dbReference type="InterPro" id="IPR027512">
    <property type="entry name" value="EIF3A"/>
</dbReference>
<dbReference type="PANTHER" id="PTHR14005">
    <property type="entry name" value="EUKARYOTIC TRANSLATION INITIATION FACTOR 3, THETA SUBUNIT"/>
    <property type="match status" value="1"/>
</dbReference>
<reference evidence="1" key="1">
    <citation type="submission" date="2024-02" db="EMBL/GenBank/DDBJ databases">
        <authorList>
            <consortium name="ELIXIR-Norway"/>
            <consortium name="Elixir Norway"/>
        </authorList>
    </citation>
    <scope>NUCLEOTIDE SEQUENCE</scope>
</reference>
<comment type="caution">
    <text evidence="1">The sequence shown here is derived from an EMBL/GenBank/DDBJ whole genome shotgun (WGS) entry which is preliminary data.</text>
</comment>